<protein>
    <submittedName>
        <fullName evidence="1">Uncharacterized protein</fullName>
    </submittedName>
</protein>
<accession>A0ACC2FDM3</accession>
<proteinExistence type="predicted"/>
<reference evidence="1" key="1">
    <citation type="submission" date="2021-05" db="EMBL/GenBank/DDBJ databases">
        <authorList>
            <person name="Pan Q."/>
            <person name="Jouanno E."/>
            <person name="Zahm M."/>
            <person name="Klopp C."/>
            <person name="Cabau C."/>
            <person name="Louis A."/>
            <person name="Berthelot C."/>
            <person name="Parey E."/>
            <person name="Roest Crollius H."/>
            <person name="Montfort J."/>
            <person name="Robinson-Rechavi M."/>
            <person name="Bouchez O."/>
            <person name="Lampietro C."/>
            <person name="Lopez Roques C."/>
            <person name="Donnadieu C."/>
            <person name="Postlethwait J."/>
            <person name="Bobe J."/>
            <person name="Dillon D."/>
            <person name="Chandos A."/>
            <person name="von Hippel F."/>
            <person name="Guiguen Y."/>
        </authorList>
    </citation>
    <scope>NUCLEOTIDE SEQUENCE</scope>
    <source>
        <strain evidence="1">YG-Jan2019</strain>
    </source>
</reference>
<evidence type="ECO:0000313" key="2">
    <source>
        <dbReference type="Proteomes" id="UP001157502"/>
    </source>
</evidence>
<name>A0ACC2FDM3_DALPE</name>
<dbReference type="Proteomes" id="UP001157502">
    <property type="component" value="Chromosome 29"/>
</dbReference>
<sequence length="126" mass="13561">MFLSAFQLTLPPHWLPRANTHIYSQPIDVLLVRPKTPVLHLLARLRLAEFSGASCVTPQCEAKVAAPGHAVMPGVPGRCRVVGVGGGTVGLLIRLGSSDFFWLVIAVISQSVLQAHGAHRPPWLIC</sequence>
<evidence type="ECO:0000313" key="1">
    <source>
        <dbReference type="EMBL" id="KAJ7989484.1"/>
    </source>
</evidence>
<gene>
    <name evidence="1" type="ORF">DPEC_G00305020</name>
</gene>
<keyword evidence="2" id="KW-1185">Reference proteome</keyword>
<organism evidence="1 2">
    <name type="scientific">Dallia pectoralis</name>
    <name type="common">Alaska blackfish</name>
    <dbReference type="NCBI Taxonomy" id="75939"/>
    <lineage>
        <taxon>Eukaryota</taxon>
        <taxon>Metazoa</taxon>
        <taxon>Chordata</taxon>
        <taxon>Craniata</taxon>
        <taxon>Vertebrata</taxon>
        <taxon>Euteleostomi</taxon>
        <taxon>Actinopterygii</taxon>
        <taxon>Neopterygii</taxon>
        <taxon>Teleostei</taxon>
        <taxon>Protacanthopterygii</taxon>
        <taxon>Esociformes</taxon>
        <taxon>Umbridae</taxon>
        <taxon>Dallia</taxon>
    </lineage>
</organism>
<dbReference type="EMBL" id="CM055756">
    <property type="protein sequence ID" value="KAJ7989484.1"/>
    <property type="molecule type" value="Genomic_DNA"/>
</dbReference>
<comment type="caution">
    <text evidence="1">The sequence shown here is derived from an EMBL/GenBank/DDBJ whole genome shotgun (WGS) entry which is preliminary data.</text>
</comment>